<proteinExistence type="inferred from homology"/>
<dbReference type="InterPro" id="IPR003719">
    <property type="entry name" value="Phenazine_PhzF-like"/>
</dbReference>
<dbReference type="Pfam" id="PF02567">
    <property type="entry name" value="PhzC-PhzF"/>
    <property type="match status" value="1"/>
</dbReference>
<dbReference type="AlphaFoldDB" id="A0A7T0C3K5"/>
<protein>
    <submittedName>
        <fullName evidence="3">PhzF family phenazine biosynthesis protein</fullName>
    </submittedName>
</protein>
<organism evidence="3 4">
    <name type="scientific">Candidatus Nitrohelix vancouverensis</name>
    <dbReference type="NCBI Taxonomy" id="2705534"/>
    <lineage>
        <taxon>Bacteria</taxon>
        <taxon>Pseudomonadati</taxon>
        <taxon>Nitrospinota/Tectimicrobiota group</taxon>
        <taxon>Nitrospinota</taxon>
        <taxon>Nitrospinia</taxon>
        <taxon>Nitrospinales</taxon>
        <taxon>Nitrospinaceae</taxon>
        <taxon>Candidatus Nitrohelix</taxon>
    </lineage>
</organism>
<dbReference type="PANTHER" id="PTHR13774:SF32">
    <property type="entry name" value="ANTISENSE-ENHANCING SEQUENCE 1"/>
    <property type="match status" value="1"/>
</dbReference>
<evidence type="ECO:0000256" key="2">
    <source>
        <dbReference type="PIRSR" id="PIRSR016184-1"/>
    </source>
</evidence>
<dbReference type="GO" id="GO:0016853">
    <property type="term" value="F:isomerase activity"/>
    <property type="evidence" value="ECO:0007669"/>
    <property type="project" value="TreeGrafter"/>
</dbReference>
<dbReference type="PIRSF" id="PIRSF016184">
    <property type="entry name" value="PhzC_PhzF"/>
    <property type="match status" value="1"/>
</dbReference>
<feature type="active site" evidence="2">
    <location>
        <position position="46"/>
    </location>
</feature>
<evidence type="ECO:0000256" key="1">
    <source>
        <dbReference type="ARBA" id="ARBA00008270"/>
    </source>
</evidence>
<dbReference type="SUPFAM" id="SSF54506">
    <property type="entry name" value="Diaminopimelate epimerase-like"/>
    <property type="match status" value="1"/>
</dbReference>
<dbReference type="EMBL" id="CP048620">
    <property type="protein sequence ID" value="QPJ65906.1"/>
    <property type="molecule type" value="Genomic_DNA"/>
</dbReference>
<sequence length="293" mass="31686">MKIPFYQVDVFTNSPLGGNPLAVFPDASGLDESLLLRIAREMNLSETVFLYPSDSESVDYRMRIFTPAKEIPFAGHPVIGTAYVICKTGMRVKSKNSVQLGLPAQTISVVSGNEDEYFMEQPEAQFGKTMNDLELIAKAVNLDSRLIGGVAEPQVCSTGLAALYVSIDGLKSIENIMINGQSLNALLDLSRVDMLYVFTLETQGASVHSRSFAPGIGIPEDPATGSAAGALSAYLAKNEVLDKETLKHFVIEQGYEINRPSQIIAGIEWESGSQMKIKVGGSSVLIIEGQMMI</sequence>
<name>A0A7T0C3K5_9BACT</name>
<gene>
    <name evidence="3" type="ORF">G3M78_11075</name>
</gene>
<dbReference type="PANTHER" id="PTHR13774">
    <property type="entry name" value="PHENAZINE BIOSYNTHESIS PROTEIN"/>
    <property type="match status" value="1"/>
</dbReference>
<comment type="similarity">
    <text evidence="1">Belongs to the PhzF family.</text>
</comment>
<dbReference type="KEGG" id="nva:G3M78_11075"/>
<dbReference type="Gene3D" id="3.10.310.10">
    <property type="entry name" value="Diaminopimelate Epimerase, Chain A, domain 1"/>
    <property type="match status" value="2"/>
</dbReference>
<dbReference type="Proteomes" id="UP000594464">
    <property type="component" value="Chromosome"/>
</dbReference>
<evidence type="ECO:0000313" key="3">
    <source>
        <dbReference type="EMBL" id="QPJ65906.1"/>
    </source>
</evidence>
<dbReference type="GO" id="GO:0005737">
    <property type="term" value="C:cytoplasm"/>
    <property type="evidence" value="ECO:0007669"/>
    <property type="project" value="TreeGrafter"/>
</dbReference>
<dbReference type="NCBIfam" id="TIGR00654">
    <property type="entry name" value="PhzF_family"/>
    <property type="match status" value="1"/>
</dbReference>
<accession>A0A7T0C3K5</accession>
<evidence type="ECO:0000313" key="4">
    <source>
        <dbReference type="Proteomes" id="UP000594464"/>
    </source>
</evidence>
<reference evidence="4" key="1">
    <citation type="submission" date="2020-02" db="EMBL/GenBank/DDBJ databases">
        <title>Genomic and physiological characterization of two novel Nitrospinaceae genera.</title>
        <authorList>
            <person name="Mueller A.J."/>
            <person name="Jung M.-Y."/>
            <person name="Strachan C.R."/>
            <person name="Herbold C.W."/>
            <person name="Kirkegaard R.H."/>
            <person name="Daims H."/>
        </authorList>
    </citation>
    <scope>NUCLEOTIDE SEQUENCE [LARGE SCALE GENOMIC DNA]</scope>
</reference>